<accession>A0A0C2J2W5</accession>
<dbReference type="EMBL" id="JWZT01001363">
    <property type="protein sequence ID" value="KII72159.1"/>
    <property type="molecule type" value="Genomic_DNA"/>
</dbReference>
<proteinExistence type="predicted"/>
<protein>
    <submittedName>
        <fullName evidence="1">Uncharacterized protein</fullName>
    </submittedName>
</protein>
<reference evidence="1 2" key="1">
    <citation type="journal article" date="2014" name="Genome Biol. Evol.">
        <title>The genome of the myxosporean Thelohanellus kitauei shows adaptations to nutrient acquisition within its fish host.</title>
        <authorList>
            <person name="Yang Y."/>
            <person name="Xiong J."/>
            <person name="Zhou Z."/>
            <person name="Huo F."/>
            <person name="Miao W."/>
            <person name="Ran C."/>
            <person name="Liu Y."/>
            <person name="Zhang J."/>
            <person name="Feng J."/>
            <person name="Wang M."/>
            <person name="Wang M."/>
            <person name="Wang L."/>
            <person name="Yao B."/>
        </authorList>
    </citation>
    <scope>NUCLEOTIDE SEQUENCE [LARGE SCALE GENOMIC DNA]</scope>
    <source>
        <strain evidence="1">Wuqing</strain>
    </source>
</reference>
<name>A0A0C2J2W5_THEKT</name>
<comment type="caution">
    <text evidence="1">The sequence shown here is derived from an EMBL/GenBank/DDBJ whole genome shotgun (WGS) entry which is preliminary data.</text>
</comment>
<evidence type="ECO:0000313" key="2">
    <source>
        <dbReference type="Proteomes" id="UP000031668"/>
    </source>
</evidence>
<organism evidence="1 2">
    <name type="scientific">Thelohanellus kitauei</name>
    <name type="common">Myxosporean</name>
    <dbReference type="NCBI Taxonomy" id="669202"/>
    <lineage>
        <taxon>Eukaryota</taxon>
        <taxon>Metazoa</taxon>
        <taxon>Cnidaria</taxon>
        <taxon>Myxozoa</taxon>
        <taxon>Myxosporea</taxon>
        <taxon>Bivalvulida</taxon>
        <taxon>Platysporina</taxon>
        <taxon>Myxobolidae</taxon>
        <taxon>Thelohanellus</taxon>
    </lineage>
</organism>
<dbReference type="Proteomes" id="UP000031668">
    <property type="component" value="Unassembled WGS sequence"/>
</dbReference>
<dbReference type="AlphaFoldDB" id="A0A0C2J2W5"/>
<sequence length="118" mass="13579">MIQKRIDAVLTVQFDDRSSFCDAVVRSAQEDSFLEIIDCSTKSQHSVFRLMSIDVISKILGLVQKYSRIDTLMIKCAKLWSNSQYCETFIISQKGNIIFEISDNLKVTQDIWSENNKC</sequence>
<gene>
    <name evidence="1" type="ORF">RF11_10252</name>
</gene>
<evidence type="ECO:0000313" key="1">
    <source>
        <dbReference type="EMBL" id="KII72159.1"/>
    </source>
</evidence>
<keyword evidence="2" id="KW-1185">Reference proteome</keyword>